<evidence type="ECO:0000256" key="9">
    <source>
        <dbReference type="SAM" id="MobiDB-lite"/>
    </source>
</evidence>
<dbReference type="PROSITE" id="PS00296">
    <property type="entry name" value="CHAPERONINS_CPN60"/>
    <property type="match status" value="1"/>
</dbReference>
<dbReference type="GO" id="GO:0140662">
    <property type="term" value="F:ATP-dependent protein folding chaperone"/>
    <property type="evidence" value="ECO:0007669"/>
    <property type="project" value="InterPro"/>
</dbReference>
<feature type="binding site" evidence="6">
    <location>
        <position position="431"/>
    </location>
    <ligand>
        <name>ATP</name>
        <dbReference type="ChEBI" id="CHEBI:30616"/>
    </ligand>
</feature>
<reference evidence="10 11" key="1">
    <citation type="submission" date="2009-09" db="EMBL/GenBank/DDBJ databases">
        <authorList>
            <person name="Weinstock G."/>
            <person name="Sodergren E."/>
            <person name="Clifton S."/>
            <person name="Fulton L."/>
            <person name="Fulton B."/>
            <person name="Courtney L."/>
            <person name="Fronick C."/>
            <person name="Harrison M."/>
            <person name="Strong C."/>
            <person name="Farmer C."/>
            <person name="Delahaunty K."/>
            <person name="Markovic C."/>
            <person name="Hall O."/>
            <person name="Minx P."/>
            <person name="Tomlinson C."/>
            <person name="Mitreva M."/>
            <person name="Nelson J."/>
            <person name="Hou S."/>
            <person name="Wollam A."/>
            <person name="Pepin K.H."/>
            <person name="Johnson M."/>
            <person name="Bhonagiri V."/>
            <person name="Nash W.E."/>
            <person name="Warren W."/>
            <person name="Chinwalla A."/>
            <person name="Mardis E.R."/>
            <person name="Wilson R.K."/>
        </authorList>
    </citation>
    <scope>NUCLEOTIDE SEQUENCE [LARGE SCALE GENOMIC DNA]</scope>
    <source>
        <strain evidence="10 11">F0254</strain>
    </source>
</reference>
<dbReference type="InterPro" id="IPR027410">
    <property type="entry name" value="TCP-1-like_intermed_sf"/>
</dbReference>
<dbReference type="NCBIfam" id="NF000592">
    <property type="entry name" value="PRK00013.1"/>
    <property type="match status" value="1"/>
</dbReference>
<dbReference type="CDD" id="cd03344">
    <property type="entry name" value="GroEL"/>
    <property type="match status" value="1"/>
</dbReference>
<dbReference type="FunFam" id="3.50.7.10:FF:000001">
    <property type="entry name" value="60 kDa chaperonin"/>
    <property type="match status" value="1"/>
</dbReference>
<evidence type="ECO:0000256" key="5">
    <source>
        <dbReference type="ARBA" id="ARBA00023235"/>
    </source>
</evidence>
<organism evidence="10 11">
    <name type="scientific">Leptotrichia hofstadii F0254</name>
    <dbReference type="NCBI Taxonomy" id="634994"/>
    <lineage>
        <taxon>Bacteria</taxon>
        <taxon>Fusobacteriati</taxon>
        <taxon>Fusobacteriota</taxon>
        <taxon>Fusobacteriia</taxon>
        <taxon>Fusobacteriales</taxon>
        <taxon>Leptotrichiaceae</taxon>
        <taxon>Leptotrichia</taxon>
    </lineage>
</organism>
<name>C9MVM2_9FUSO</name>
<dbReference type="HAMAP" id="MF_00600">
    <property type="entry name" value="CH60"/>
    <property type="match status" value="1"/>
</dbReference>
<comment type="subunit">
    <text evidence="6 8">Forms a cylinder of 14 subunits composed of two heptameric rings stacked back-to-back. Interacts with the co-chaperonin GroES.</text>
</comment>
<keyword evidence="6" id="KW-0963">Cytoplasm</keyword>
<dbReference type="NCBIfam" id="NF009487">
    <property type="entry name" value="PRK12849.1"/>
    <property type="match status" value="1"/>
</dbReference>
<feature type="binding site" evidence="6">
    <location>
        <begin position="47"/>
        <end position="50"/>
    </location>
    <ligand>
        <name>ATP</name>
        <dbReference type="ChEBI" id="CHEBI:30616"/>
    </ligand>
</feature>
<dbReference type="GO" id="GO:0005524">
    <property type="term" value="F:ATP binding"/>
    <property type="evidence" value="ECO:0007669"/>
    <property type="project" value="UniProtKB-UniRule"/>
</dbReference>
<dbReference type="InterPro" id="IPR027409">
    <property type="entry name" value="GroEL-like_apical_dom_sf"/>
</dbReference>
<keyword evidence="3 6" id="KW-0067">ATP-binding</keyword>
<dbReference type="NCBIfam" id="TIGR02348">
    <property type="entry name" value="GroEL"/>
    <property type="match status" value="1"/>
</dbReference>
<evidence type="ECO:0000313" key="11">
    <source>
        <dbReference type="Proteomes" id="UP000006233"/>
    </source>
</evidence>
<proteinExistence type="inferred from homology"/>
<keyword evidence="2 6" id="KW-0547">Nucleotide-binding</keyword>
<comment type="caution">
    <text evidence="6">Lacks conserved residue(s) required for the propagation of feature annotation.</text>
</comment>
<dbReference type="InterPro" id="IPR002423">
    <property type="entry name" value="Cpn60/GroEL/TCP-1"/>
</dbReference>
<dbReference type="GO" id="GO:0051082">
    <property type="term" value="F:unfolded protein binding"/>
    <property type="evidence" value="ECO:0007669"/>
    <property type="project" value="UniProtKB-UniRule"/>
</dbReference>
<dbReference type="EMBL" id="ACVB02000007">
    <property type="protein sequence ID" value="EEX75444.1"/>
    <property type="molecule type" value="Genomic_DNA"/>
</dbReference>
<comment type="similarity">
    <text evidence="1 6 7">Belongs to the chaperonin (HSP60) family.</text>
</comment>
<dbReference type="HOGENOM" id="CLU_016503_3_0_0"/>
<feature type="binding site" evidence="6">
    <location>
        <begin position="494"/>
        <end position="496"/>
    </location>
    <ligand>
        <name>ATP</name>
        <dbReference type="ChEBI" id="CHEBI:30616"/>
    </ligand>
</feature>
<evidence type="ECO:0000256" key="8">
    <source>
        <dbReference type="RuleBase" id="RU000419"/>
    </source>
</evidence>
<feature type="region of interest" description="Disordered" evidence="9">
    <location>
        <begin position="539"/>
        <end position="558"/>
    </location>
</feature>
<comment type="caution">
    <text evidence="10">The sequence shown here is derived from an EMBL/GenBank/DDBJ whole genome shotgun (WGS) entry which is preliminary data.</text>
</comment>
<keyword evidence="4 6" id="KW-0143">Chaperone</keyword>
<comment type="subcellular location">
    <subcellularLocation>
        <location evidence="6">Cytoplasm</location>
    </subcellularLocation>
</comment>
<evidence type="ECO:0000256" key="2">
    <source>
        <dbReference type="ARBA" id="ARBA00022741"/>
    </source>
</evidence>
<comment type="function">
    <text evidence="6 8">Together with its co-chaperonin GroES, plays an essential role in assisting protein folding. The GroEL-GroES system forms a nano-cage that allows encapsulation of the non-native substrate proteins and provides a physical environment optimized to promote and accelerate protein folding.</text>
</comment>
<feature type="compositionally biased region" description="Gly residues" evidence="9">
    <location>
        <begin position="547"/>
        <end position="558"/>
    </location>
</feature>
<dbReference type="Proteomes" id="UP000006233">
    <property type="component" value="Unassembled WGS sequence"/>
</dbReference>
<feature type="binding site" evidence="6">
    <location>
        <begin position="104"/>
        <end position="108"/>
    </location>
    <ligand>
        <name>ATP</name>
        <dbReference type="ChEBI" id="CHEBI:30616"/>
    </ligand>
</feature>
<dbReference type="Pfam" id="PF00118">
    <property type="entry name" value="Cpn60_TCP1"/>
    <property type="match status" value="1"/>
</dbReference>
<dbReference type="SUPFAM" id="SSF54849">
    <property type="entry name" value="GroEL-intermediate domain like"/>
    <property type="match status" value="1"/>
</dbReference>
<evidence type="ECO:0000256" key="1">
    <source>
        <dbReference type="ARBA" id="ARBA00006607"/>
    </source>
</evidence>
<dbReference type="Gene3D" id="1.10.560.10">
    <property type="entry name" value="GroEL-like equatorial domain"/>
    <property type="match status" value="1"/>
</dbReference>
<evidence type="ECO:0000256" key="7">
    <source>
        <dbReference type="RuleBase" id="RU000418"/>
    </source>
</evidence>
<keyword evidence="5 6" id="KW-0413">Isomerase</keyword>
<evidence type="ECO:0000313" key="10">
    <source>
        <dbReference type="EMBL" id="EEX75444.1"/>
    </source>
</evidence>
<dbReference type="InterPro" id="IPR018370">
    <property type="entry name" value="Chaperonin_Cpn60_CS"/>
</dbReference>
<dbReference type="STRING" id="634994.GCWU000323_00694"/>
<dbReference type="GO" id="GO:0042026">
    <property type="term" value="P:protein refolding"/>
    <property type="evidence" value="ECO:0007669"/>
    <property type="project" value="UniProtKB-UniRule"/>
</dbReference>
<evidence type="ECO:0000256" key="6">
    <source>
        <dbReference type="HAMAP-Rule" id="MF_00600"/>
    </source>
</evidence>
<feature type="binding site" evidence="6">
    <location>
        <position position="510"/>
    </location>
    <ligand>
        <name>ATP</name>
        <dbReference type="ChEBI" id="CHEBI:30616"/>
    </ligand>
</feature>
<dbReference type="Gene3D" id="3.50.7.10">
    <property type="entry name" value="GroEL"/>
    <property type="match status" value="1"/>
</dbReference>
<dbReference type="InterPro" id="IPR027413">
    <property type="entry name" value="GROEL-like_equatorial_sf"/>
</dbReference>
<dbReference type="EC" id="5.6.1.7" evidence="6"/>
<accession>C9MVM2</accession>
<dbReference type="InterPro" id="IPR001844">
    <property type="entry name" value="Cpn60/GroEL"/>
</dbReference>
<evidence type="ECO:0000256" key="3">
    <source>
        <dbReference type="ARBA" id="ARBA00022840"/>
    </source>
</evidence>
<sequence length="558" mass="59780">MKEFRNKKFTKFRRRELKMGKIIKFNEDARKALEVGVDTLADAVKITLGPKGRNVVLDRGFGSPMITNDGVTIAKEIELKDPIENLGAQIVKEVATKSNDVAGDGTTTATVLAQALIKEGLKMVASGANPVFIRRGMELASKKVIEELTKRAKKVESNEEIAQVGAISAGDVEIGQLIAQAMEKVGESGVITVEEARSLDTTLEVVEGMQFDNGYLSPYMVSDSERMVVEMDNPFVLITDKKIANMKELLPILEKTVELGRPMLIIAEDVEGEALATLVVNKLRGTLNIAAVKAPAFGDRRKAMLQDIAILTGGEVISEEKGIKLETADINFLGQAKKVRITKDNTVIVDGLGEKDAIQARIGQIKNSIAETTSDYDREKLQERLAKLSGGVAVIKVGAATETEMKERKLRIEDALNATKAAVEEGIVPGGGTILIQIAKAIEDFKLEGEEGLGVEIVKKALSAPLRQIVINAGIDAGVVIEKVKNSENGTGFDAAKEEYVDMVKAGIIDPAKVTRSAIQNAVSVSSVLLTTEVAVGNEKEQSPAGGMPGGMGMPGMM</sequence>
<protein>
    <recommendedName>
        <fullName evidence="6">Chaperonin GroEL</fullName>
        <ecNumber evidence="6">5.6.1.7</ecNumber>
    </recommendedName>
    <alternativeName>
        <fullName evidence="6">60 kDa chaperonin</fullName>
    </alternativeName>
    <alternativeName>
        <fullName evidence="6">Chaperonin-60</fullName>
        <shortName evidence="6">Cpn60</shortName>
    </alternativeName>
</protein>
<dbReference type="NCBIfam" id="NF009488">
    <property type="entry name" value="PRK12850.1"/>
    <property type="match status" value="1"/>
</dbReference>
<dbReference type="AlphaFoldDB" id="C9MVM2"/>
<dbReference type="GO" id="GO:0016853">
    <property type="term" value="F:isomerase activity"/>
    <property type="evidence" value="ECO:0007669"/>
    <property type="project" value="UniProtKB-KW"/>
</dbReference>
<dbReference type="PANTHER" id="PTHR45633">
    <property type="entry name" value="60 KDA HEAT SHOCK PROTEIN, MITOCHONDRIAL"/>
    <property type="match status" value="1"/>
</dbReference>
<dbReference type="SUPFAM" id="SSF48592">
    <property type="entry name" value="GroEL equatorial domain-like"/>
    <property type="match status" value="1"/>
</dbReference>
<dbReference type="SUPFAM" id="SSF52029">
    <property type="entry name" value="GroEL apical domain-like"/>
    <property type="match status" value="1"/>
</dbReference>
<gene>
    <name evidence="6 10" type="primary">groL</name>
    <name evidence="6" type="synonym">groEL</name>
    <name evidence="10" type="ORF">GCWU000323_00694</name>
</gene>
<dbReference type="eggNOG" id="COG0459">
    <property type="taxonomic scope" value="Bacteria"/>
</dbReference>
<dbReference type="NCBIfam" id="NF009489">
    <property type="entry name" value="PRK12851.1"/>
    <property type="match status" value="1"/>
</dbReference>
<dbReference type="Gene3D" id="3.30.260.10">
    <property type="entry name" value="TCP-1-like chaperonin intermediate domain"/>
    <property type="match status" value="1"/>
</dbReference>
<dbReference type="GO" id="GO:0005737">
    <property type="term" value="C:cytoplasm"/>
    <property type="evidence" value="ECO:0007669"/>
    <property type="project" value="UniProtKB-SubCell"/>
</dbReference>
<dbReference type="PRINTS" id="PR00298">
    <property type="entry name" value="CHAPERONIN60"/>
</dbReference>
<evidence type="ECO:0000256" key="4">
    <source>
        <dbReference type="ARBA" id="ARBA00023186"/>
    </source>
</evidence>